<dbReference type="InterPro" id="IPR052027">
    <property type="entry name" value="PspC"/>
</dbReference>
<gene>
    <name evidence="8" type="ORF">HLPCO_000696</name>
</gene>
<evidence type="ECO:0000313" key="9">
    <source>
        <dbReference type="Proteomes" id="UP000005707"/>
    </source>
</evidence>
<dbReference type="eggNOG" id="COG1983">
    <property type="taxonomic scope" value="Bacteria"/>
</dbReference>
<comment type="subcellular location">
    <subcellularLocation>
        <location evidence="1">Cell membrane</location>
        <topology evidence="1">Single-pass membrane protein</topology>
    </subcellularLocation>
</comment>
<dbReference type="Pfam" id="PF04024">
    <property type="entry name" value="PspC"/>
    <property type="match status" value="1"/>
</dbReference>
<evidence type="ECO:0000256" key="4">
    <source>
        <dbReference type="ARBA" id="ARBA00022989"/>
    </source>
</evidence>
<organism evidence="8 9">
    <name type="scientific">Haloplasma contractile SSD-17B</name>
    <dbReference type="NCBI Taxonomy" id="1033810"/>
    <lineage>
        <taxon>Bacteria</taxon>
        <taxon>Bacillati</taxon>
        <taxon>Mycoplasmatota</taxon>
        <taxon>Mollicutes</taxon>
        <taxon>Haloplasmatales</taxon>
        <taxon>Haloplasmataceae</taxon>
        <taxon>Haloplasma</taxon>
    </lineage>
</organism>
<dbReference type="EMBL" id="AFNU02000002">
    <property type="protein sequence ID" value="ERJ13087.1"/>
    <property type="molecule type" value="Genomic_DNA"/>
</dbReference>
<dbReference type="GO" id="GO:0005886">
    <property type="term" value="C:plasma membrane"/>
    <property type="evidence" value="ECO:0007669"/>
    <property type="project" value="UniProtKB-SubCell"/>
</dbReference>
<dbReference type="PANTHER" id="PTHR33885:SF3">
    <property type="entry name" value="PHAGE SHOCK PROTEIN C"/>
    <property type="match status" value="1"/>
</dbReference>
<keyword evidence="2" id="KW-1003">Cell membrane</keyword>
<evidence type="ECO:0000256" key="1">
    <source>
        <dbReference type="ARBA" id="ARBA00004162"/>
    </source>
</evidence>
<evidence type="ECO:0000313" key="8">
    <source>
        <dbReference type="EMBL" id="ERJ13087.1"/>
    </source>
</evidence>
<accession>U2DXU9</accession>
<keyword evidence="9" id="KW-1185">Reference proteome</keyword>
<sequence>MKEEKRLTRNMNDKVMLGVCSGFADYFNADPTLVRILFVLIGLATAVFPTLIVYIVLGIVLPERYN</sequence>
<reference evidence="8 9" key="2">
    <citation type="journal article" date="2013" name="PLoS ONE">
        <title>INDIGO - INtegrated Data Warehouse of MIcrobial GenOmes with Examples from the Red Sea Extremophiles.</title>
        <authorList>
            <person name="Alam I."/>
            <person name="Antunes A."/>
            <person name="Kamau A.A."/>
            <person name="Ba Alawi W."/>
            <person name="Kalkatawi M."/>
            <person name="Stingl U."/>
            <person name="Bajic V.B."/>
        </authorList>
    </citation>
    <scope>NUCLEOTIDE SEQUENCE [LARGE SCALE GENOMIC DNA]</scope>
    <source>
        <strain evidence="8 9">SSD-17B</strain>
    </source>
</reference>
<dbReference type="InterPro" id="IPR007168">
    <property type="entry name" value="Phageshock_PspC_N"/>
</dbReference>
<dbReference type="OrthoDB" id="9815286at2"/>
<name>U2DXU9_9MOLU</name>
<evidence type="ECO:0000259" key="7">
    <source>
        <dbReference type="Pfam" id="PF04024"/>
    </source>
</evidence>
<dbReference type="InParanoid" id="U2DXU9"/>
<comment type="caution">
    <text evidence="8">The sequence shown here is derived from an EMBL/GenBank/DDBJ whole genome shotgun (WGS) entry which is preliminary data.</text>
</comment>
<keyword evidence="5 6" id="KW-0472">Membrane</keyword>
<dbReference type="STRING" id="1033810.HLPCO_000696"/>
<proteinExistence type="predicted"/>
<reference evidence="8 9" key="1">
    <citation type="journal article" date="2011" name="J. Bacteriol.">
        <title>Genome sequence of Haloplasma contractile, an unusual contractile bacterium from a deep-sea anoxic brine lake.</title>
        <authorList>
            <person name="Antunes A."/>
            <person name="Alam I."/>
            <person name="El Dorry H."/>
            <person name="Siam R."/>
            <person name="Robertson A."/>
            <person name="Bajic V.B."/>
            <person name="Stingl U."/>
        </authorList>
    </citation>
    <scope>NUCLEOTIDE SEQUENCE [LARGE SCALE GENOMIC DNA]</scope>
    <source>
        <strain evidence="8 9">SSD-17B</strain>
    </source>
</reference>
<keyword evidence="3 6" id="KW-0812">Transmembrane</keyword>
<keyword evidence="4 6" id="KW-1133">Transmembrane helix</keyword>
<evidence type="ECO:0000256" key="2">
    <source>
        <dbReference type="ARBA" id="ARBA00022475"/>
    </source>
</evidence>
<protein>
    <submittedName>
        <fullName evidence="8">PspC domain family protein</fullName>
    </submittedName>
</protein>
<dbReference type="AlphaFoldDB" id="U2DXU9"/>
<evidence type="ECO:0000256" key="3">
    <source>
        <dbReference type="ARBA" id="ARBA00022692"/>
    </source>
</evidence>
<dbReference type="PANTHER" id="PTHR33885">
    <property type="entry name" value="PHAGE SHOCK PROTEIN C"/>
    <property type="match status" value="1"/>
</dbReference>
<evidence type="ECO:0000256" key="6">
    <source>
        <dbReference type="SAM" id="Phobius"/>
    </source>
</evidence>
<evidence type="ECO:0000256" key="5">
    <source>
        <dbReference type="ARBA" id="ARBA00023136"/>
    </source>
</evidence>
<feature type="transmembrane region" description="Helical" evidence="6">
    <location>
        <begin position="36"/>
        <end position="61"/>
    </location>
</feature>
<feature type="domain" description="Phage shock protein PspC N-terminal" evidence="7">
    <location>
        <begin position="5"/>
        <end position="63"/>
    </location>
</feature>
<dbReference type="RefSeq" id="WP_008826903.1">
    <property type="nucleotide sequence ID" value="NZ_AFNU02000002.1"/>
</dbReference>
<dbReference type="Proteomes" id="UP000005707">
    <property type="component" value="Unassembled WGS sequence"/>
</dbReference>